<sequence length="74" mass="8268">MVAVLCQFASADCVDKIVTSSAFDSTLTFQGCVMNGQTGLAQWKEAHPIYRSDTWHIQRHKCMPGDYNIAHHKA</sequence>
<proteinExistence type="predicted"/>
<protein>
    <submittedName>
        <fullName evidence="1">Uncharacterized protein</fullName>
    </submittedName>
</protein>
<evidence type="ECO:0000313" key="1">
    <source>
        <dbReference type="EMBL" id="QOZ64771.1"/>
    </source>
</evidence>
<keyword evidence="2" id="KW-1185">Reference proteome</keyword>
<geneLocation type="plasmid" evidence="1 2">
    <name>unnamed</name>
</geneLocation>
<name>A0A7S7ZW07_9BRAD</name>
<keyword evidence="1" id="KW-0614">Plasmid</keyword>
<gene>
    <name evidence="1" type="ORF">XH86_39775</name>
</gene>
<accession>A0A7S7ZW07</accession>
<reference evidence="1 2" key="1">
    <citation type="submission" date="2018-06" db="EMBL/GenBank/DDBJ databases">
        <title>Comparative genomics of rhizobia nodulating Arachis hypogaea in China.</title>
        <authorList>
            <person name="Li Y."/>
        </authorList>
    </citation>
    <scope>NUCLEOTIDE SEQUENCE [LARGE SCALE GENOMIC DNA]</scope>
    <source>
        <strain evidence="1 2">CCBAU 51658</strain>
        <plasmid evidence="1 2">unnamed</plasmid>
    </source>
</reference>
<dbReference type="EMBL" id="CP030058">
    <property type="protein sequence ID" value="QOZ64771.1"/>
    <property type="molecule type" value="Genomic_DNA"/>
</dbReference>
<evidence type="ECO:0000313" key="2">
    <source>
        <dbReference type="Proteomes" id="UP000593880"/>
    </source>
</evidence>
<organism evidence="1 2">
    <name type="scientific">Bradyrhizobium guangdongense</name>
    <dbReference type="NCBI Taxonomy" id="1325090"/>
    <lineage>
        <taxon>Bacteria</taxon>
        <taxon>Pseudomonadati</taxon>
        <taxon>Pseudomonadota</taxon>
        <taxon>Alphaproteobacteria</taxon>
        <taxon>Hyphomicrobiales</taxon>
        <taxon>Nitrobacteraceae</taxon>
        <taxon>Bradyrhizobium</taxon>
    </lineage>
</organism>
<dbReference type="Proteomes" id="UP000593880">
    <property type="component" value="Plasmid unnamed"/>
</dbReference>